<accession>A0A9X2H2S2</accession>
<evidence type="ECO:0000313" key="3">
    <source>
        <dbReference type="EMBL" id="MCP2365508.1"/>
    </source>
</evidence>
<dbReference type="InterPro" id="IPR005135">
    <property type="entry name" value="Endo/exonuclease/phosphatase"/>
</dbReference>
<evidence type="ECO:0000256" key="1">
    <source>
        <dbReference type="SAM" id="SignalP"/>
    </source>
</evidence>
<dbReference type="PANTHER" id="PTHR41349:SF1">
    <property type="entry name" value="PROTEIN CBG08683"/>
    <property type="match status" value="1"/>
</dbReference>
<dbReference type="GO" id="GO:0004519">
    <property type="term" value="F:endonuclease activity"/>
    <property type="evidence" value="ECO:0007669"/>
    <property type="project" value="UniProtKB-KW"/>
</dbReference>
<keyword evidence="3" id="KW-0540">Nuclease</keyword>
<dbReference type="AlphaFoldDB" id="A0A9X2H2S2"/>
<comment type="caution">
    <text evidence="3">The sequence shown here is derived from an EMBL/GenBank/DDBJ whole genome shotgun (WGS) entry which is preliminary data.</text>
</comment>
<keyword evidence="1" id="KW-0732">Signal</keyword>
<dbReference type="InterPro" id="IPR036691">
    <property type="entry name" value="Endo/exonu/phosph_ase_sf"/>
</dbReference>
<feature type="domain" description="Endonuclease/exonuclease/phosphatase" evidence="2">
    <location>
        <begin position="242"/>
        <end position="516"/>
    </location>
</feature>
<feature type="signal peptide" evidence="1">
    <location>
        <begin position="1"/>
        <end position="27"/>
    </location>
</feature>
<evidence type="ECO:0000259" key="2">
    <source>
        <dbReference type="Pfam" id="PF03372"/>
    </source>
</evidence>
<feature type="chain" id="PRO_5040725796" evidence="1">
    <location>
        <begin position="28"/>
        <end position="528"/>
    </location>
</feature>
<reference evidence="3" key="1">
    <citation type="submission" date="2022-06" db="EMBL/GenBank/DDBJ databases">
        <title>Sequencing the genomes of 1000 actinobacteria strains.</title>
        <authorList>
            <person name="Klenk H.-P."/>
        </authorList>
    </citation>
    <scope>NUCLEOTIDE SEQUENCE</scope>
    <source>
        <strain evidence="3">DSM 46694</strain>
    </source>
</reference>
<dbReference type="Pfam" id="PF03372">
    <property type="entry name" value="Exo_endo_phos"/>
    <property type="match status" value="1"/>
</dbReference>
<keyword evidence="4" id="KW-1185">Reference proteome</keyword>
<dbReference type="EMBL" id="JAMZEB010000002">
    <property type="protein sequence ID" value="MCP2365508.1"/>
    <property type="molecule type" value="Genomic_DNA"/>
</dbReference>
<proteinExistence type="predicted"/>
<keyword evidence="3" id="KW-0255">Endonuclease</keyword>
<keyword evidence="3" id="KW-0378">Hydrolase</keyword>
<dbReference type="Proteomes" id="UP001139648">
    <property type="component" value="Unassembled WGS sequence"/>
</dbReference>
<dbReference type="RefSeq" id="WP_253758849.1">
    <property type="nucleotide sequence ID" value="NZ_BAABKA010000055.1"/>
</dbReference>
<dbReference type="GO" id="GO:0016787">
    <property type="term" value="F:hydrolase activity"/>
    <property type="evidence" value="ECO:0007669"/>
    <property type="project" value="UniProtKB-KW"/>
</dbReference>
<gene>
    <name evidence="3" type="ORF">HD597_012528</name>
</gene>
<dbReference type="PANTHER" id="PTHR41349">
    <property type="match status" value="1"/>
</dbReference>
<name>A0A9X2H2S2_9ACTN</name>
<dbReference type="Gene3D" id="3.60.10.10">
    <property type="entry name" value="Endonuclease/exonuclease/phosphatase"/>
    <property type="match status" value="1"/>
</dbReference>
<dbReference type="SUPFAM" id="SSF56219">
    <property type="entry name" value="DNase I-like"/>
    <property type="match status" value="1"/>
</dbReference>
<organism evidence="3 4">
    <name type="scientific">Nonomuraea thailandensis</name>
    <dbReference type="NCBI Taxonomy" id="1188745"/>
    <lineage>
        <taxon>Bacteria</taxon>
        <taxon>Bacillati</taxon>
        <taxon>Actinomycetota</taxon>
        <taxon>Actinomycetes</taxon>
        <taxon>Streptosporangiales</taxon>
        <taxon>Streptosporangiaceae</taxon>
        <taxon>Nonomuraea</taxon>
    </lineage>
</organism>
<evidence type="ECO:0000313" key="4">
    <source>
        <dbReference type="Proteomes" id="UP001139648"/>
    </source>
</evidence>
<sequence>MFKHVFKRWLSSLAMATLVLLVSAVPAAASSASSASSADGTLAVAAPVVRRGEPIRLTYTTPNPHPANWLGLYTDPGNGPVEEKYVGPSTRWVYITEGGGEATLPTDGLEPGDYIVFALAQDGYRWLAAPVKIRIMSDEPLHFITDAFDLRNARALAPYQAKVGGLVRGDTEGLTFRKVSGPKWARVSADGEVTGTPRPLHSLRPASLRMEARNARGETSTATAAIEVRRPGQSLVPELKAMSFNLWHGGSQVDGGREKELRFLLESDVDVVGLQETSAVSTRELAEALGWDHHQAGTDLGVISRYPITERREPVAGGPLSVATKVRVRIGERQEVVVWNVHLGYTPYGPYDACFGRMAQDELLANEERSGRTPQIEAVLEAMKPDLDAARRTPVLLTGDFNAPSHLDWTGKADRCGYASVPWPASVLPAKAGLRDSYRVAHPDPVASPGITWSPIYPVFTGGYGHDSHKGEPEPQDRIDFVYYAGSLRVTGSQALVEGTPTAVPNHRGNEWSSDHAAVLTTFRTSWP</sequence>
<protein>
    <submittedName>
        <fullName evidence="3">Endonuclease/exonuclease/phosphatase family metal-dependent hydrolase</fullName>
    </submittedName>
</protein>